<dbReference type="InterPro" id="IPR007146">
    <property type="entry name" value="Sas10/Utp3/C1D"/>
</dbReference>
<proteinExistence type="inferred from homology"/>
<gene>
    <name evidence="3" type="ORF">g.7431</name>
</gene>
<comment type="similarity">
    <text evidence="1">Belongs to the SAS10 family.</text>
</comment>
<evidence type="ECO:0000256" key="1">
    <source>
        <dbReference type="ARBA" id="ARBA00010979"/>
    </source>
</evidence>
<reference evidence="3" key="1">
    <citation type="submission" date="2015-11" db="EMBL/GenBank/DDBJ databases">
        <title>De novo transcriptome assembly of four potential Pierce s Disease insect vectors from Arizona vineyards.</title>
        <authorList>
            <person name="Tassone E.E."/>
        </authorList>
    </citation>
    <scope>NUCLEOTIDE SEQUENCE</scope>
</reference>
<dbReference type="EMBL" id="GECU01022534">
    <property type="protein sequence ID" value="JAS85172.1"/>
    <property type="molecule type" value="Transcribed_RNA"/>
</dbReference>
<accession>A0A1B6IE43</accession>
<dbReference type="PANTHER" id="PTHR13237:SF9">
    <property type="entry name" value="NEUROGUIDIN"/>
    <property type="match status" value="1"/>
</dbReference>
<dbReference type="PANTHER" id="PTHR13237">
    <property type="entry name" value="SOMETHING ABOUT SILENCING PROTEIN 10-RELATED"/>
    <property type="match status" value="1"/>
</dbReference>
<dbReference type="AlphaFoldDB" id="A0A1B6IE43"/>
<feature type="region of interest" description="Disordered" evidence="2">
    <location>
        <begin position="126"/>
        <end position="203"/>
    </location>
</feature>
<feature type="compositionally biased region" description="Polar residues" evidence="2">
    <location>
        <begin position="126"/>
        <end position="142"/>
    </location>
</feature>
<sequence>MENGKDEKSQNCRSVELPKSFNEVDDSITQLNRLVERMKEEVKGGKLNTSDGISLLDVKNQMMLSYLINTVYVVAKKCHGRSIEGDPAIERLVEIRTVLERIRPLEHKLKYMMEKLVKTVLTGATNDNDATRFKSNMDNMADNSGGSGSESENEEEATSQKKSDKKSGVYVPPRLAPMHYDEEENQEARKQKQLERARRRALHSSVVEELREQYLDTPAEVSHGNALKATISKHQRLKNQYEEEYFTRLPTSKKDRHRGRHSMTVGNIGDQLTHFENISVLEDEGAFSGQKRKRKSGGKPKQGKKKGFKRRKGHSF</sequence>
<feature type="compositionally biased region" description="Basic and acidic residues" evidence="2">
    <location>
        <begin position="158"/>
        <end position="167"/>
    </location>
</feature>
<dbReference type="GO" id="GO:0032040">
    <property type="term" value="C:small-subunit processome"/>
    <property type="evidence" value="ECO:0007669"/>
    <property type="project" value="TreeGrafter"/>
</dbReference>
<dbReference type="GO" id="GO:0000462">
    <property type="term" value="P:maturation of SSU-rRNA from tricistronic rRNA transcript (SSU-rRNA, 5.8S rRNA, LSU-rRNA)"/>
    <property type="evidence" value="ECO:0007669"/>
    <property type="project" value="TreeGrafter"/>
</dbReference>
<feature type="compositionally biased region" description="Basic residues" evidence="2">
    <location>
        <begin position="290"/>
        <end position="316"/>
    </location>
</feature>
<evidence type="ECO:0000313" key="3">
    <source>
        <dbReference type="EMBL" id="JAS85172.1"/>
    </source>
</evidence>
<feature type="compositionally biased region" description="Basic and acidic residues" evidence="2">
    <location>
        <begin position="186"/>
        <end position="196"/>
    </location>
</feature>
<feature type="region of interest" description="Disordered" evidence="2">
    <location>
        <begin position="282"/>
        <end position="316"/>
    </location>
</feature>
<evidence type="ECO:0008006" key="4">
    <source>
        <dbReference type="Google" id="ProtNLM"/>
    </source>
</evidence>
<name>A0A1B6IE43_9HEMI</name>
<evidence type="ECO:0000256" key="2">
    <source>
        <dbReference type="SAM" id="MobiDB-lite"/>
    </source>
</evidence>
<organism evidence="3">
    <name type="scientific">Homalodisca liturata</name>
    <dbReference type="NCBI Taxonomy" id="320908"/>
    <lineage>
        <taxon>Eukaryota</taxon>
        <taxon>Metazoa</taxon>
        <taxon>Ecdysozoa</taxon>
        <taxon>Arthropoda</taxon>
        <taxon>Hexapoda</taxon>
        <taxon>Insecta</taxon>
        <taxon>Pterygota</taxon>
        <taxon>Neoptera</taxon>
        <taxon>Paraneoptera</taxon>
        <taxon>Hemiptera</taxon>
        <taxon>Auchenorrhyncha</taxon>
        <taxon>Membracoidea</taxon>
        <taxon>Cicadellidae</taxon>
        <taxon>Cicadellinae</taxon>
        <taxon>Proconiini</taxon>
        <taxon>Homalodisca</taxon>
    </lineage>
</organism>
<protein>
    <recommendedName>
        <fullName evidence="4">Sas10 C-terminal domain-containing protein</fullName>
    </recommendedName>
</protein>
<dbReference type="Pfam" id="PF04000">
    <property type="entry name" value="Sas10_Utp3"/>
    <property type="match status" value="1"/>
</dbReference>